<dbReference type="OrthoDB" id="2789670at2759"/>
<dbReference type="InterPro" id="IPR036396">
    <property type="entry name" value="Cyt_P450_sf"/>
</dbReference>
<evidence type="ECO:0000256" key="6">
    <source>
        <dbReference type="ARBA" id="ARBA00023002"/>
    </source>
</evidence>
<evidence type="ECO:0000256" key="8">
    <source>
        <dbReference type="ARBA" id="ARBA00023033"/>
    </source>
</evidence>
<dbReference type="InterPro" id="IPR017972">
    <property type="entry name" value="Cyt_P450_CS"/>
</dbReference>
<dbReference type="GO" id="GO:0016705">
    <property type="term" value="F:oxidoreductase activity, acting on paired donors, with incorporation or reduction of molecular oxygen"/>
    <property type="evidence" value="ECO:0007669"/>
    <property type="project" value="InterPro"/>
</dbReference>
<dbReference type="GO" id="GO:0005506">
    <property type="term" value="F:iron ion binding"/>
    <property type="evidence" value="ECO:0007669"/>
    <property type="project" value="InterPro"/>
</dbReference>
<dbReference type="Proteomes" id="UP000077266">
    <property type="component" value="Unassembled WGS sequence"/>
</dbReference>
<dbReference type="SUPFAM" id="SSF48264">
    <property type="entry name" value="Cytochrome P450"/>
    <property type="match status" value="1"/>
</dbReference>
<dbReference type="CDD" id="cd11065">
    <property type="entry name" value="CYP64-like"/>
    <property type="match status" value="1"/>
</dbReference>
<feature type="signal peptide" evidence="11">
    <location>
        <begin position="1"/>
        <end position="20"/>
    </location>
</feature>
<sequence>MHQILLAVLACGLLAFLCRPDRRRLPPGPARKVLLGNIYNVPRQPEEWKGFAALGKLYGPVSYLRVLGRDVVILNSAKAVNDLLEQRSAIYSNRPRFVMANEVAGFDWLIPFMPYGNFLRQHRRALHQHLNEAAAKTWWNTQQDLNVRFLKKLIDAPGDWWDLTHWLAGANIMRMTFGIEIAKKDDPWIDLGIKVAEVASKAGSFGAFAVDIFPLLKYIPAWFPGAKFKRDAIEWRQVHVQAKNLPFQRVVKDMAAGNAMSCIARSMLEEDTKDSSLSEEVMKNALGAIYLGGADTSLAAMRGFVFAMVLNPSAQKTAQDEIDRTLSDGTLPSHPDRPHLPYVEALYRETMRMYPIAPLTPHCVTEEDEYEGMTIPKGSTVIANTWGILHDEETYPEPETFKPERFLKQGALDPDVLDPRNPAFGYGRRVCPGRHIADAELWLFIVTMLSCYNISPAEDGNGEPIIPPSTMCSGLVSSVSKFPCNIQLRNESKRKLILAEADRLKL</sequence>
<evidence type="ECO:0000256" key="11">
    <source>
        <dbReference type="SAM" id="SignalP"/>
    </source>
</evidence>
<keyword evidence="5 9" id="KW-0479">Metal-binding</keyword>
<evidence type="ECO:0000256" key="10">
    <source>
        <dbReference type="RuleBase" id="RU000461"/>
    </source>
</evidence>
<evidence type="ECO:0000256" key="2">
    <source>
        <dbReference type="ARBA" id="ARBA00005179"/>
    </source>
</evidence>
<dbReference type="STRING" id="1314781.A0A165FU16"/>
<gene>
    <name evidence="12" type="ORF">EXIGLDRAFT_751098</name>
</gene>
<evidence type="ECO:0000313" key="12">
    <source>
        <dbReference type="EMBL" id="KZV89528.1"/>
    </source>
</evidence>
<dbReference type="PRINTS" id="PR00463">
    <property type="entry name" value="EP450I"/>
</dbReference>
<dbReference type="Pfam" id="PF00067">
    <property type="entry name" value="p450"/>
    <property type="match status" value="1"/>
</dbReference>
<evidence type="ECO:0000256" key="5">
    <source>
        <dbReference type="ARBA" id="ARBA00022723"/>
    </source>
</evidence>
<dbReference type="PRINTS" id="PR00385">
    <property type="entry name" value="P450"/>
</dbReference>
<dbReference type="InterPro" id="IPR002401">
    <property type="entry name" value="Cyt_P450_E_grp-I"/>
</dbReference>
<feature type="binding site" description="axial binding residue" evidence="9">
    <location>
        <position position="431"/>
    </location>
    <ligand>
        <name>heme</name>
        <dbReference type="ChEBI" id="CHEBI:30413"/>
    </ligand>
    <ligandPart>
        <name>Fe</name>
        <dbReference type="ChEBI" id="CHEBI:18248"/>
    </ligandPart>
</feature>
<evidence type="ECO:0000256" key="4">
    <source>
        <dbReference type="ARBA" id="ARBA00022617"/>
    </source>
</evidence>
<protein>
    <submittedName>
        <fullName evidence="12">Cytochrome P450</fullName>
    </submittedName>
</protein>
<proteinExistence type="inferred from homology"/>
<dbReference type="AlphaFoldDB" id="A0A165FU16"/>
<reference evidence="12 13" key="1">
    <citation type="journal article" date="2016" name="Mol. Biol. Evol.">
        <title>Comparative Genomics of Early-Diverging Mushroom-Forming Fungi Provides Insights into the Origins of Lignocellulose Decay Capabilities.</title>
        <authorList>
            <person name="Nagy L.G."/>
            <person name="Riley R."/>
            <person name="Tritt A."/>
            <person name="Adam C."/>
            <person name="Daum C."/>
            <person name="Floudas D."/>
            <person name="Sun H."/>
            <person name="Yadav J.S."/>
            <person name="Pangilinan J."/>
            <person name="Larsson K.H."/>
            <person name="Matsuura K."/>
            <person name="Barry K."/>
            <person name="Labutti K."/>
            <person name="Kuo R."/>
            <person name="Ohm R.A."/>
            <person name="Bhattacharya S.S."/>
            <person name="Shirouzu T."/>
            <person name="Yoshinaga Y."/>
            <person name="Martin F.M."/>
            <person name="Grigoriev I.V."/>
            <person name="Hibbett D.S."/>
        </authorList>
    </citation>
    <scope>NUCLEOTIDE SEQUENCE [LARGE SCALE GENOMIC DNA]</scope>
    <source>
        <strain evidence="12 13">HHB12029</strain>
    </source>
</reference>
<keyword evidence="6 10" id="KW-0560">Oxidoreductase</keyword>
<keyword evidence="11" id="KW-0732">Signal</keyword>
<comment type="similarity">
    <text evidence="3 10">Belongs to the cytochrome P450 family.</text>
</comment>
<comment type="cofactor">
    <cofactor evidence="1 9">
        <name>heme</name>
        <dbReference type="ChEBI" id="CHEBI:30413"/>
    </cofactor>
</comment>
<dbReference type="Gene3D" id="1.10.630.10">
    <property type="entry name" value="Cytochrome P450"/>
    <property type="match status" value="1"/>
</dbReference>
<keyword evidence="8 10" id="KW-0503">Monooxygenase</keyword>
<dbReference type="GO" id="GO:0004497">
    <property type="term" value="F:monooxygenase activity"/>
    <property type="evidence" value="ECO:0007669"/>
    <property type="project" value="UniProtKB-KW"/>
</dbReference>
<dbReference type="PANTHER" id="PTHR46300">
    <property type="entry name" value="P450, PUTATIVE (EUROFUNG)-RELATED-RELATED"/>
    <property type="match status" value="1"/>
</dbReference>
<evidence type="ECO:0000256" key="3">
    <source>
        <dbReference type="ARBA" id="ARBA00010617"/>
    </source>
</evidence>
<dbReference type="InterPro" id="IPR001128">
    <property type="entry name" value="Cyt_P450"/>
</dbReference>
<organism evidence="12 13">
    <name type="scientific">Exidia glandulosa HHB12029</name>
    <dbReference type="NCBI Taxonomy" id="1314781"/>
    <lineage>
        <taxon>Eukaryota</taxon>
        <taxon>Fungi</taxon>
        <taxon>Dikarya</taxon>
        <taxon>Basidiomycota</taxon>
        <taxon>Agaricomycotina</taxon>
        <taxon>Agaricomycetes</taxon>
        <taxon>Auriculariales</taxon>
        <taxon>Exidiaceae</taxon>
        <taxon>Exidia</taxon>
    </lineage>
</organism>
<dbReference type="InParanoid" id="A0A165FU16"/>
<keyword evidence="7 9" id="KW-0408">Iron</keyword>
<dbReference type="GO" id="GO:0020037">
    <property type="term" value="F:heme binding"/>
    <property type="evidence" value="ECO:0007669"/>
    <property type="project" value="InterPro"/>
</dbReference>
<name>A0A165FU16_EXIGL</name>
<evidence type="ECO:0000256" key="9">
    <source>
        <dbReference type="PIRSR" id="PIRSR602401-1"/>
    </source>
</evidence>
<dbReference type="PROSITE" id="PS00086">
    <property type="entry name" value="CYTOCHROME_P450"/>
    <property type="match status" value="1"/>
</dbReference>
<keyword evidence="4 9" id="KW-0349">Heme</keyword>
<evidence type="ECO:0000256" key="7">
    <source>
        <dbReference type="ARBA" id="ARBA00023004"/>
    </source>
</evidence>
<evidence type="ECO:0000256" key="1">
    <source>
        <dbReference type="ARBA" id="ARBA00001971"/>
    </source>
</evidence>
<comment type="pathway">
    <text evidence="2">Secondary metabolite biosynthesis.</text>
</comment>
<evidence type="ECO:0000313" key="13">
    <source>
        <dbReference type="Proteomes" id="UP000077266"/>
    </source>
</evidence>
<keyword evidence="13" id="KW-1185">Reference proteome</keyword>
<dbReference type="InterPro" id="IPR050364">
    <property type="entry name" value="Cytochrome_P450_fung"/>
</dbReference>
<dbReference type="PANTHER" id="PTHR46300:SF7">
    <property type="entry name" value="P450, PUTATIVE (EUROFUNG)-RELATED"/>
    <property type="match status" value="1"/>
</dbReference>
<dbReference type="EMBL" id="KV426070">
    <property type="protein sequence ID" value="KZV89528.1"/>
    <property type="molecule type" value="Genomic_DNA"/>
</dbReference>
<feature type="chain" id="PRO_5007857917" evidence="11">
    <location>
        <begin position="21"/>
        <end position="506"/>
    </location>
</feature>
<accession>A0A165FU16</accession>